<dbReference type="OrthoDB" id="4848810at2759"/>
<keyword evidence="2" id="KW-0472">Membrane</keyword>
<dbReference type="AlphaFoldDB" id="A0A4T0W426"/>
<protein>
    <submittedName>
        <fullName evidence="3">Uncharacterized protein</fullName>
    </submittedName>
</protein>
<feature type="region of interest" description="Disordered" evidence="1">
    <location>
        <begin position="123"/>
        <end position="154"/>
    </location>
</feature>
<dbReference type="Proteomes" id="UP000305883">
    <property type="component" value="Unassembled WGS sequence"/>
</dbReference>
<evidence type="ECO:0000256" key="2">
    <source>
        <dbReference type="SAM" id="Phobius"/>
    </source>
</evidence>
<keyword evidence="2" id="KW-0812">Transmembrane</keyword>
<feature type="transmembrane region" description="Helical" evidence="2">
    <location>
        <begin position="38"/>
        <end position="60"/>
    </location>
</feature>
<dbReference type="EMBL" id="MWPZ01000004">
    <property type="protein sequence ID" value="TID00025.1"/>
    <property type="molecule type" value="Genomic_DNA"/>
</dbReference>
<evidence type="ECO:0000256" key="1">
    <source>
        <dbReference type="SAM" id="MobiDB-lite"/>
    </source>
</evidence>
<reference evidence="3 4" key="1">
    <citation type="journal article" date="2019" name="Genome Biol. Evol.">
        <title>Genomic Plasticity Mediated by Transposable Elements in the Plant Pathogenic Fungus Colletotrichum higginsianum.</title>
        <authorList>
            <person name="Tsushima A."/>
            <person name="Gan P."/>
            <person name="Kumakura N."/>
            <person name="Narusaka M."/>
            <person name="Takano Y."/>
            <person name="Narusaka Y."/>
            <person name="Shirasu K."/>
        </authorList>
    </citation>
    <scope>NUCLEOTIDE SEQUENCE [LARGE SCALE GENOMIC DNA]</scope>
    <source>
        <strain evidence="3 4">MAFF305635-RFP</strain>
    </source>
</reference>
<feature type="compositionally biased region" description="Basic and acidic residues" evidence="1">
    <location>
        <begin position="94"/>
        <end position="108"/>
    </location>
</feature>
<proteinExistence type="predicted"/>
<keyword evidence="2" id="KW-1133">Transmembrane helix</keyword>
<feature type="region of interest" description="Disordered" evidence="1">
    <location>
        <begin position="73"/>
        <end position="108"/>
    </location>
</feature>
<name>A0A4T0W426_9PEZI</name>
<evidence type="ECO:0000313" key="4">
    <source>
        <dbReference type="Proteomes" id="UP000305883"/>
    </source>
</evidence>
<organism evidence="3 4">
    <name type="scientific">Colletotrichum higginsianum</name>
    <dbReference type="NCBI Taxonomy" id="80884"/>
    <lineage>
        <taxon>Eukaryota</taxon>
        <taxon>Fungi</taxon>
        <taxon>Dikarya</taxon>
        <taxon>Ascomycota</taxon>
        <taxon>Pezizomycotina</taxon>
        <taxon>Sordariomycetes</taxon>
        <taxon>Hypocreomycetidae</taxon>
        <taxon>Glomerellales</taxon>
        <taxon>Glomerellaceae</taxon>
        <taxon>Colletotrichum</taxon>
        <taxon>Colletotrichum destructivum species complex</taxon>
    </lineage>
</organism>
<comment type="caution">
    <text evidence="3">The sequence shown here is derived from an EMBL/GenBank/DDBJ whole genome shotgun (WGS) entry which is preliminary data.</text>
</comment>
<sequence length="168" mass="18785">MFGSTDLTRQASYGAIRDPKITTQGPAATEPELDLSGLLLFVVMYFCVLFLLFCLAAHSIHGCYDHYGAMAEEGRSGRGSRRRRREAGGSSPLHQEEEPMERGLLDFRGDTPPPAYHTIVINVPPYDDAEEEERERRHSDSATPPHYADDVEDGILETYRSSEIVHMG</sequence>
<accession>A0A4T0W426</accession>
<evidence type="ECO:0000313" key="3">
    <source>
        <dbReference type="EMBL" id="TID00025.1"/>
    </source>
</evidence>
<gene>
    <name evidence="3" type="ORF">CH35J_004988</name>
</gene>